<gene>
    <name evidence="1" type="ORF">H7C18_04045</name>
</gene>
<organism evidence="1 2">
    <name type="scientific">Cohnella zeiphila</name>
    <dbReference type="NCBI Taxonomy" id="2761120"/>
    <lineage>
        <taxon>Bacteria</taxon>
        <taxon>Bacillati</taxon>
        <taxon>Bacillota</taxon>
        <taxon>Bacilli</taxon>
        <taxon>Bacillales</taxon>
        <taxon>Paenibacillaceae</taxon>
        <taxon>Cohnella</taxon>
    </lineage>
</organism>
<dbReference type="Proteomes" id="UP000564644">
    <property type="component" value="Unassembled WGS sequence"/>
</dbReference>
<dbReference type="RefSeq" id="WP_185127735.1">
    <property type="nucleotide sequence ID" value="NZ_JACJVO010000005.1"/>
</dbReference>
<dbReference type="Pfam" id="PF10934">
    <property type="entry name" value="Sheath_initiator"/>
    <property type="match status" value="1"/>
</dbReference>
<comment type="caution">
    <text evidence="1">The sequence shown here is derived from an EMBL/GenBank/DDBJ whole genome shotgun (WGS) entry which is preliminary data.</text>
</comment>
<name>A0A7X0VU66_9BACL</name>
<evidence type="ECO:0000313" key="2">
    <source>
        <dbReference type="Proteomes" id="UP000564644"/>
    </source>
</evidence>
<protein>
    <submittedName>
        <fullName evidence="1">DUF2634 domain-containing protein</fullName>
    </submittedName>
</protein>
<dbReference type="EMBL" id="JACJVO010000005">
    <property type="protein sequence ID" value="MBB6730060.1"/>
    <property type="molecule type" value="Genomic_DNA"/>
</dbReference>
<dbReference type="AlphaFoldDB" id="A0A7X0VU66"/>
<evidence type="ECO:0000313" key="1">
    <source>
        <dbReference type="EMBL" id="MBB6730060.1"/>
    </source>
</evidence>
<dbReference type="InterPro" id="IPR020288">
    <property type="entry name" value="Sheath_initiator"/>
</dbReference>
<proteinExistence type="predicted"/>
<reference evidence="1 2" key="1">
    <citation type="submission" date="2020-08" db="EMBL/GenBank/DDBJ databases">
        <title>Cohnella phylogeny.</title>
        <authorList>
            <person name="Dunlap C."/>
        </authorList>
    </citation>
    <scope>NUCLEOTIDE SEQUENCE [LARGE SCALE GENOMIC DNA]</scope>
    <source>
        <strain evidence="1 2">CBP 2801</strain>
    </source>
</reference>
<accession>A0A7X0VU66</accession>
<keyword evidence="2" id="KW-1185">Reference proteome</keyword>
<sequence length="149" mass="16310">MANLFPTVDAGVEAAPADSAPVMFGRSYRFDYEAGEFVLTPTGKIAGAEGTDAWLEWCSKALQTERYRYLVYSRNYGQEFDGLIGLGLSRAGVESEISRMATETLMADPRTASVRNFSFSWENDSCSFSCEVANVRDDTGILQGSAVMI</sequence>